<sequence>DYNDTNLSEALSILALRQSFGSLGSYKISNKDAINFISILRLVEERVDLKLDGLIGISLIINQYRRVRISDEVFRSTFSKQHKNSSRILTKFAEDEDIITYSDQVQYFFEHYVDYSEESTSIISHMFTSTKK</sequence>
<reference evidence="1" key="1">
    <citation type="submission" date="2021-06" db="EMBL/GenBank/DDBJ databases">
        <authorList>
            <person name="Kallberg Y."/>
            <person name="Tangrot J."/>
            <person name="Rosling A."/>
        </authorList>
    </citation>
    <scope>NUCLEOTIDE SEQUENCE</scope>
    <source>
        <strain evidence="1">AU212A</strain>
    </source>
</reference>
<feature type="non-terminal residue" evidence="1">
    <location>
        <position position="1"/>
    </location>
</feature>
<proteinExistence type="predicted"/>
<comment type="caution">
    <text evidence="1">The sequence shown here is derived from an EMBL/GenBank/DDBJ whole genome shotgun (WGS) entry which is preliminary data.</text>
</comment>
<accession>A0ACA9MNM9</accession>
<organism evidence="1 2">
    <name type="scientific">Scutellospora calospora</name>
    <dbReference type="NCBI Taxonomy" id="85575"/>
    <lineage>
        <taxon>Eukaryota</taxon>
        <taxon>Fungi</taxon>
        <taxon>Fungi incertae sedis</taxon>
        <taxon>Mucoromycota</taxon>
        <taxon>Glomeromycotina</taxon>
        <taxon>Glomeromycetes</taxon>
        <taxon>Diversisporales</taxon>
        <taxon>Gigasporaceae</taxon>
        <taxon>Scutellospora</taxon>
    </lineage>
</organism>
<name>A0ACA9MNM9_9GLOM</name>
<dbReference type="Proteomes" id="UP000789860">
    <property type="component" value="Unassembled WGS sequence"/>
</dbReference>
<evidence type="ECO:0000313" key="1">
    <source>
        <dbReference type="EMBL" id="CAG8600526.1"/>
    </source>
</evidence>
<gene>
    <name evidence="1" type="ORF">SCALOS_LOCUS6909</name>
</gene>
<keyword evidence="2" id="KW-1185">Reference proteome</keyword>
<evidence type="ECO:0000313" key="2">
    <source>
        <dbReference type="Proteomes" id="UP000789860"/>
    </source>
</evidence>
<dbReference type="EMBL" id="CAJVPM010014327">
    <property type="protein sequence ID" value="CAG8600526.1"/>
    <property type="molecule type" value="Genomic_DNA"/>
</dbReference>
<protein>
    <submittedName>
        <fullName evidence="1">6116_t:CDS:1</fullName>
    </submittedName>
</protein>